<evidence type="ECO:0000256" key="4">
    <source>
        <dbReference type="ARBA" id="ARBA00022679"/>
    </source>
</evidence>
<dbReference type="GO" id="GO:0032259">
    <property type="term" value="P:methylation"/>
    <property type="evidence" value="ECO:0007669"/>
    <property type="project" value="UniProtKB-KW"/>
</dbReference>
<dbReference type="InterPro" id="IPR022641">
    <property type="entry name" value="CheR_N"/>
</dbReference>
<dbReference type="PANTHER" id="PTHR24422:SF21">
    <property type="entry name" value="CHEMOTAXIS PROTEIN METHYLTRANSFERASE 1"/>
    <property type="match status" value="1"/>
</dbReference>
<gene>
    <name evidence="7" type="ORF">Ga0061067_11037</name>
</gene>
<dbReference type="SUPFAM" id="SSF47757">
    <property type="entry name" value="Chemotaxis receptor methyltransferase CheR, N-terminal domain"/>
    <property type="match status" value="1"/>
</dbReference>
<evidence type="ECO:0000256" key="3">
    <source>
        <dbReference type="ARBA" id="ARBA00022603"/>
    </source>
</evidence>
<evidence type="ECO:0000256" key="1">
    <source>
        <dbReference type="ARBA" id="ARBA00001541"/>
    </source>
</evidence>
<dbReference type="PANTHER" id="PTHR24422">
    <property type="entry name" value="CHEMOTAXIS PROTEIN METHYLTRANSFERASE"/>
    <property type="match status" value="1"/>
</dbReference>
<dbReference type="GO" id="GO:0008983">
    <property type="term" value="F:protein-glutamate O-methyltransferase activity"/>
    <property type="evidence" value="ECO:0007669"/>
    <property type="project" value="UniProtKB-EC"/>
</dbReference>
<dbReference type="RefSeq" id="WP_055456376.1">
    <property type="nucleotide sequence ID" value="NZ_CYHE01000010.1"/>
</dbReference>
<keyword evidence="5" id="KW-0949">S-adenosyl-L-methionine</keyword>
<dbReference type="Gene3D" id="3.40.50.150">
    <property type="entry name" value="Vaccinia Virus protein VP39"/>
    <property type="match status" value="1"/>
</dbReference>
<keyword evidence="3 7" id="KW-0489">Methyltransferase</keyword>
<dbReference type="Proteomes" id="UP000183900">
    <property type="component" value="Unassembled WGS sequence"/>
</dbReference>
<feature type="domain" description="CheR-type methyltransferase" evidence="6">
    <location>
        <begin position="1"/>
        <end position="257"/>
    </location>
</feature>
<dbReference type="Gene3D" id="1.10.155.10">
    <property type="entry name" value="Chemotaxis receptor methyltransferase CheR, N-terminal domain"/>
    <property type="match status" value="1"/>
</dbReference>
<keyword evidence="4" id="KW-0808">Transferase</keyword>
<comment type="catalytic activity">
    <reaction evidence="1">
        <text>L-glutamyl-[protein] + S-adenosyl-L-methionine = [protein]-L-glutamate 5-O-methyl ester + S-adenosyl-L-homocysteine</text>
        <dbReference type="Rhea" id="RHEA:24452"/>
        <dbReference type="Rhea" id="RHEA-COMP:10208"/>
        <dbReference type="Rhea" id="RHEA-COMP:10311"/>
        <dbReference type="ChEBI" id="CHEBI:29973"/>
        <dbReference type="ChEBI" id="CHEBI:57856"/>
        <dbReference type="ChEBI" id="CHEBI:59789"/>
        <dbReference type="ChEBI" id="CHEBI:82795"/>
        <dbReference type="EC" id="2.1.1.80"/>
    </reaction>
</comment>
<dbReference type="InterPro" id="IPR000780">
    <property type="entry name" value="CheR_MeTrfase"/>
</dbReference>
<dbReference type="EC" id="2.1.1.80" evidence="2"/>
<dbReference type="InterPro" id="IPR029063">
    <property type="entry name" value="SAM-dependent_MTases_sf"/>
</dbReference>
<organism evidence="7 8">
    <name type="scientific">Pannonibacter indicus</name>
    <dbReference type="NCBI Taxonomy" id="466044"/>
    <lineage>
        <taxon>Bacteria</taxon>
        <taxon>Pseudomonadati</taxon>
        <taxon>Pseudomonadota</taxon>
        <taxon>Alphaproteobacteria</taxon>
        <taxon>Hyphomicrobiales</taxon>
        <taxon>Stappiaceae</taxon>
        <taxon>Pannonibacter</taxon>
    </lineage>
</organism>
<dbReference type="InterPro" id="IPR022642">
    <property type="entry name" value="CheR_C"/>
</dbReference>
<evidence type="ECO:0000313" key="8">
    <source>
        <dbReference type="Proteomes" id="UP000183900"/>
    </source>
</evidence>
<evidence type="ECO:0000259" key="6">
    <source>
        <dbReference type="PROSITE" id="PS50123"/>
    </source>
</evidence>
<keyword evidence="8" id="KW-1185">Reference proteome</keyword>
<dbReference type="Pfam" id="PF03705">
    <property type="entry name" value="CheR_N"/>
    <property type="match status" value="1"/>
</dbReference>
<sequence>MTPAEYEFLKRFLKERSGLVLSDDKQYLVESRLVPVARKNGIDGLSALVGSLQRGGNAMLANAVVEAMTTNESFFFRDKTPFDHFTNIMLPAMLQSRASSRNVRIWCAAASTGQEPYSLGICLKENAAKVAGWRFRILGTDLSSEVLEKAKTGIYSQFEVQRGLPIQMLLKYFSQQGDLWQINPDLRAMIEWRKLNLLENFSHLGEFDIVFCRNVLIYFDQQTKVDILHRIAKMMPDDGYLVLGAAETVVGLTDAFQPVPGQRGLYQLKQAAAKPVSRFAAAGATSAFGLK</sequence>
<dbReference type="AlphaFoldDB" id="A0A0K6I5H1"/>
<evidence type="ECO:0000313" key="7">
    <source>
        <dbReference type="EMBL" id="CUA98537.1"/>
    </source>
</evidence>
<accession>A0A0K6I5H1</accession>
<dbReference type="EMBL" id="CYHE01000010">
    <property type="protein sequence ID" value="CUA98537.1"/>
    <property type="molecule type" value="Genomic_DNA"/>
</dbReference>
<dbReference type="PRINTS" id="PR00996">
    <property type="entry name" value="CHERMTFRASE"/>
</dbReference>
<dbReference type="SMART" id="SM00138">
    <property type="entry name" value="MeTrc"/>
    <property type="match status" value="1"/>
</dbReference>
<dbReference type="OrthoDB" id="9816309at2"/>
<evidence type="ECO:0000256" key="5">
    <source>
        <dbReference type="ARBA" id="ARBA00022691"/>
    </source>
</evidence>
<dbReference type="InterPro" id="IPR036804">
    <property type="entry name" value="CheR_N_sf"/>
</dbReference>
<name>A0A0K6I5H1_9HYPH</name>
<dbReference type="SUPFAM" id="SSF53335">
    <property type="entry name" value="S-adenosyl-L-methionine-dependent methyltransferases"/>
    <property type="match status" value="1"/>
</dbReference>
<dbReference type="Pfam" id="PF01739">
    <property type="entry name" value="CheR"/>
    <property type="match status" value="1"/>
</dbReference>
<reference evidence="8" key="1">
    <citation type="submission" date="2015-08" db="EMBL/GenBank/DDBJ databases">
        <authorList>
            <person name="Varghese N."/>
        </authorList>
    </citation>
    <scope>NUCLEOTIDE SEQUENCE [LARGE SCALE GENOMIC DNA]</scope>
    <source>
        <strain evidence="8">DSM 23407</strain>
    </source>
</reference>
<dbReference type="PROSITE" id="PS50123">
    <property type="entry name" value="CHER"/>
    <property type="match status" value="1"/>
</dbReference>
<evidence type="ECO:0000256" key="2">
    <source>
        <dbReference type="ARBA" id="ARBA00012534"/>
    </source>
</evidence>
<proteinExistence type="predicted"/>
<protein>
    <recommendedName>
        <fullName evidence="2">protein-glutamate O-methyltransferase</fullName>
        <ecNumber evidence="2">2.1.1.80</ecNumber>
    </recommendedName>
</protein>
<dbReference type="InterPro" id="IPR050903">
    <property type="entry name" value="Bact_Chemotaxis_MeTrfase"/>
</dbReference>